<protein>
    <submittedName>
        <fullName evidence="3">Uncharacterized protein</fullName>
    </submittedName>
</protein>
<reference evidence="3 4" key="1">
    <citation type="journal article" date="2015" name="Genome Announc.">
        <title>Draft Genome Sequences of Marine Isolates of Thalassomonas viridans and Thalassomonas actiniarum.</title>
        <authorList>
            <person name="Olonade I."/>
            <person name="van Zyl L.J."/>
            <person name="Trindade M."/>
        </authorList>
    </citation>
    <scope>NUCLEOTIDE SEQUENCE [LARGE SCALE GENOMIC DNA]</scope>
    <source>
        <strain evidence="3 4">XOM25</strain>
    </source>
</reference>
<gene>
    <name evidence="3" type="ORF">SG34_018410</name>
</gene>
<dbReference type="RefSeq" id="WP_152647080.1">
    <property type="nucleotide sequence ID" value="NZ_CP059733.1"/>
</dbReference>
<feature type="signal peptide" evidence="2">
    <location>
        <begin position="1"/>
        <end position="21"/>
    </location>
</feature>
<proteinExistence type="predicted"/>
<evidence type="ECO:0000313" key="3">
    <source>
        <dbReference type="EMBL" id="WDE03364.1"/>
    </source>
</evidence>
<feature type="region of interest" description="Disordered" evidence="1">
    <location>
        <begin position="22"/>
        <end position="47"/>
    </location>
</feature>
<name>A0AAE9YZQ0_9GAMM</name>
<organism evidence="3 4">
    <name type="scientific">Thalassomonas viridans</name>
    <dbReference type="NCBI Taxonomy" id="137584"/>
    <lineage>
        <taxon>Bacteria</taxon>
        <taxon>Pseudomonadati</taxon>
        <taxon>Pseudomonadota</taxon>
        <taxon>Gammaproteobacteria</taxon>
        <taxon>Alteromonadales</taxon>
        <taxon>Colwelliaceae</taxon>
        <taxon>Thalassomonas</taxon>
    </lineage>
</organism>
<accession>A0AAE9YZQ0</accession>
<dbReference type="EMBL" id="CP059733">
    <property type="protein sequence ID" value="WDE03364.1"/>
    <property type="molecule type" value="Genomic_DNA"/>
</dbReference>
<feature type="compositionally biased region" description="Polar residues" evidence="1">
    <location>
        <begin position="31"/>
        <end position="47"/>
    </location>
</feature>
<dbReference type="KEGG" id="tvd:SG34_018410"/>
<dbReference type="AlphaFoldDB" id="A0AAE9YZQ0"/>
<keyword evidence="4" id="KW-1185">Reference proteome</keyword>
<reference evidence="3 4" key="2">
    <citation type="journal article" date="2022" name="Mar. Drugs">
        <title>Bioassay-Guided Fractionation Leads to the Detection of Cholic Acid Generated by the Rare Thalassomonas sp.</title>
        <authorList>
            <person name="Pheiffer F."/>
            <person name="Schneider Y.K."/>
            <person name="Hansen E.H."/>
            <person name="Andersen J.H."/>
            <person name="Isaksson J."/>
            <person name="Busche T."/>
            <person name="R C."/>
            <person name="Kalinowski J."/>
            <person name="Zyl L.V."/>
            <person name="Trindade M."/>
        </authorList>
    </citation>
    <scope>NUCLEOTIDE SEQUENCE [LARGE SCALE GENOMIC DNA]</scope>
    <source>
        <strain evidence="3 4">XOM25</strain>
    </source>
</reference>
<feature type="chain" id="PRO_5041996187" evidence="2">
    <location>
        <begin position="22"/>
        <end position="65"/>
    </location>
</feature>
<evidence type="ECO:0000313" key="4">
    <source>
        <dbReference type="Proteomes" id="UP000032352"/>
    </source>
</evidence>
<dbReference type="Proteomes" id="UP000032352">
    <property type="component" value="Chromosome"/>
</dbReference>
<keyword evidence="2" id="KW-0732">Signal</keyword>
<sequence length="65" mass="6977">MNLSKLATFIVCLTISATAFATSGRKDPPVTTDTGTNSVRSAGTTEPIDSNEASFWERFYKALMG</sequence>
<evidence type="ECO:0000256" key="1">
    <source>
        <dbReference type="SAM" id="MobiDB-lite"/>
    </source>
</evidence>
<evidence type="ECO:0000256" key="2">
    <source>
        <dbReference type="SAM" id="SignalP"/>
    </source>
</evidence>